<proteinExistence type="predicted"/>
<organism evidence="2 3">
    <name type="scientific">Mucilaginibacter terrigena</name>
    <dbReference type="NCBI Taxonomy" id="2492395"/>
    <lineage>
        <taxon>Bacteria</taxon>
        <taxon>Pseudomonadati</taxon>
        <taxon>Bacteroidota</taxon>
        <taxon>Sphingobacteriia</taxon>
        <taxon>Sphingobacteriales</taxon>
        <taxon>Sphingobacteriaceae</taxon>
        <taxon>Mucilaginibacter</taxon>
    </lineage>
</organism>
<dbReference type="AlphaFoldDB" id="A0A4Q5LLH6"/>
<feature type="transmembrane region" description="Helical" evidence="1">
    <location>
        <begin position="95"/>
        <end position="117"/>
    </location>
</feature>
<dbReference type="RefSeq" id="WP_129876058.1">
    <property type="nucleotide sequence ID" value="NZ_SEWG01000003.1"/>
</dbReference>
<keyword evidence="1" id="KW-0472">Membrane</keyword>
<keyword evidence="1" id="KW-0812">Transmembrane</keyword>
<dbReference type="InterPro" id="IPR024294">
    <property type="entry name" value="DUF3810"/>
</dbReference>
<keyword evidence="1" id="KW-1133">Transmembrane helix</keyword>
<dbReference type="Pfam" id="PF12725">
    <property type="entry name" value="DUF3810"/>
    <property type="match status" value="1"/>
</dbReference>
<gene>
    <name evidence="2" type="ORF">EWM62_07515</name>
</gene>
<name>A0A4Q5LLH6_9SPHI</name>
<keyword evidence="3" id="KW-1185">Reference proteome</keyword>
<dbReference type="OrthoDB" id="1048788at2"/>
<reference evidence="2 3" key="1">
    <citation type="submission" date="2019-02" db="EMBL/GenBank/DDBJ databases">
        <title>Bacterial novel species Mucilaginibacter sp. 17JY9-4 isolated from soil.</title>
        <authorList>
            <person name="Jung H.-Y."/>
        </authorList>
    </citation>
    <scope>NUCLEOTIDE SEQUENCE [LARGE SCALE GENOMIC DNA]</scope>
    <source>
        <strain evidence="2 3">17JY9-4</strain>
    </source>
</reference>
<comment type="caution">
    <text evidence="2">The sequence shown here is derived from an EMBL/GenBank/DDBJ whole genome shotgun (WGS) entry which is preliminary data.</text>
</comment>
<evidence type="ECO:0000256" key="1">
    <source>
        <dbReference type="SAM" id="Phobius"/>
    </source>
</evidence>
<feature type="transmembrane region" description="Helical" evidence="1">
    <location>
        <begin position="12"/>
        <end position="31"/>
    </location>
</feature>
<dbReference type="Proteomes" id="UP000293331">
    <property type="component" value="Unassembled WGS sequence"/>
</dbReference>
<sequence>MRKQPDNKALVKRGIAILSLALAIYLLMILADHPWVIEKYYSEGLYLFICHVQHPVFNLFPFSIGDVVYVLAIIYLVYALVRLIILCFKKRFLQAGMLVAGVVTGVQVSIIIFYLFWGMNYFRPSAAERLNLRDSTYSTTQLQKVTTILIDSANASRARVTPADLKQGNDSIYNTAVKAVIKLSATSPYYYTYKPGIKPSLITPLLNYISTSGYYNPFTGEAQINYQMPAFNRPFVACHEMSHQMGYGPEDEANFAGFIAATGSGDRLLRYSAYNLAVNEFMQTVRYTDTVMFKQLKKRISPAVLADFKEERLYWLSYQNKLETITSIFYDNFLKANNQPEGLATYNRMVLLVMAMYKKK</sequence>
<accession>A0A4Q5LLH6</accession>
<evidence type="ECO:0000313" key="3">
    <source>
        <dbReference type="Proteomes" id="UP000293331"/>
    </source>
</evidence>
<dbReference type="EMBL" id="SEWG01000003">
    <property type="protein sequence ID" value="RYU90498.1"/>
    <property type="molecule type" value="Genomic_DNA"/>
</dbReference>
<evidence type="ECO:0000313" key="2">
    <source>
        <dbReference type="EMBL" id="RYU90498.1"/>
    </source>
</evidence>
<feature type="transmembrane region" description="Helical" evidence="1">
    <location>
        <begin position="67"/>
        <end position="88"/>
    </location>
</feature>
<protein>
    <submittedName>
        <fullName evidence="2">DUF3810 domain-containing protein</fullName>
    </submittedName>
</protein>